<feature type="binding site" evidence="13">
    <location>
        <begin position="10"/>
        <end position="12"/>
    </location>
    <ligand>
        <name>substrate</name>
    </ligand>
</feature>
<feature type="binding site" evidence="13">
    <location>
        <begin position="38"/>
        <end position="42"/>
    </location>
    <ligand>
        <name>substrate</name>
    </ligand>
</feature>
<proteinExistence type="inferred from homology"/>
<comment type="activity regulation">
    <text evidence="13">Activated by a monovalent cation that binds near, but not in, the active site. The most likely occupant of the site in vivo is potassium. Ion binding induces a conformational change that may alter substrate affinity.</text>
</comment>
<dbReference type="GO" id="GO:0019303">
    <property type="term" value="P:D-ribose catabolic process"/>
    <property type="evidence" value="ECO:0007669"/>
    <property type="project" value="UniProtKB-UniRule"/>
</dbReference>
<dbReference type="NCBIfam" id="NF008353">
    <property type="entry name" value="PRK11142.1"/>
    <property type="match status" value="1"/>
</dbReference>
<dbReference type="Gene3D" id="3.40.1190.20">
    <property type="match status" value="1"/>
</dbReference>
<evidence type="ECO:0000313" key="15">
    <source>
        <dbReference type="EMBL" id="MCA6074325.1"/>
    </source>
</evidence>
<keyword evidence="5 13" id="KW-0808">Transferase</keyword>
<dbReference type="GO" id="GO:0004747">
    <property type="term" value="F:ribokinase activity"/>
    <property type="evidence" value="ECO:0007669"/>
    <property type="project" value="UniProtKB-UniRule"/>
</dbReference>
<evidence type="ECO:0000256" key="10">
    <source>
        <dbReference type="ARBA" id="ARBA00022842"/>
    </source>
</evidence>
<comment type="subunit">
    <text evidence="13">Homodimer.</text>
</comment>
<evidence type="ECO:0000256" key="8">
    <source>
        <dbReference type="ARBA" id="ARBA00022777"/>
    </source>
</evidence>
<dbReference type="PANTHER" id="PTHR10584:SF166">
    <property type="entry name" value="RIBOKINASE"/>
    <property type="match status" value="1"/>
</dbReference>
<keyword evidence="9 13" id="KW-0067">ATP-binding</keyword>
<keyword evidence="8 13" id="KW-0418">Kinase</keyword>
<dbReference type="CDD" id="cd01174">
    <property type="entry name" value="ribokinase"/>
    <property type="match status" value="1"/>
</dbReference>
<dbReference type="SUPFAM" id="SSF53613">
    <property type="entry name" value="Ribokinase-like"/>
    <property type="match status" value="1"/>
</dbReference>
<keyword evidence="7 13" id="KW-0547">Nucleotide-binding</keyword>
<organism evidence="15 16">
    <name type="scientific">Fulvivirga sedimenti</name>
    <dbReference type="NCBI Taxonomy" id="2879465"/>
    <lineage>
        <taxon>Bacteria</taxon>
        <taxon>Pseudomonadati</taxon>
        <taxon>Bacteroidota</taxon>
        <taxon>Cytophagia</taxon>
        <taxon>Cytophagales</taxon>
        <taxon>Fulvivirgaceae</taxon>
        <taxon>Fulvivirga</taxon>
    </lineage>
</organism>
<dbReference type="NCBIfam" id="TIGR02152">
    <property type="entry name" value="D_ribokin_bact"/>
    <property type="match status" value="1"/>
</dbReference>
<comment type="pathway">
    <text evidence="13">Carbohydrate metabolism; D-ribose degradation; D-ribose 5-phosphate from beta-D-ribopyranose: step 2/2.</text>
</comment>
<evidence type="ECO:0000256" key="1">
    <source>
        <dbReference type="ARBA" id="ARBA00005380"/>
    </source>
</evidence>
<dbReference type="PANTHER" id="PTHR10584">
    <property type="entry name" value="SUGAR KINASE"/>
    <property type="match status" value="1"/>
</dbReference>
<dbReference type="Pfam" id="PF00294">
    <property type="entry name" value="PfkB"/>
    <property type="match status" value="1"/>
</dbReference>
<gene>
    <name evidence="13 15" type="primary">rbsK</name>
    <name evidence="15" type="ORF">LDX50_05570</name>
</gene>
<feature type="binding site" evidence="13">
    <location>
        <position position="247"/>
    </location>
    <ligand>
        <name>K(+)</name>
        <dbReference type="ChEBI" id="CHEBI:29103"/>
    </ligand>
</feature>
<evidence type="ECO:0000313" key="16">
    <source>
        <dbReference type="Proteomes" id="UP001139409"/>
    </source>
</evidence>
<keyword evidence="11 13" id="KW-0630">Potassium</keyword>
<dbReference type="EC" id="2.7.1.15" evidence="2 13"/>
<keyword evidence="6 13" id="KW-0479">Metal-binding</keyword>
<dbReference type="RefSeq" id="WP_225697420.1">
    <property type="nucleotide sequence ID" value="NZ_JAIXNE010000001.1"/>
</dbReference>
<dbReference type="InterPro" id="IPR002173">
    <property type="entry name" value="Carboh/pur_kinase_PfkB_CS"/>
</dbReference>
<evidence type="ECO:0000256" key="9">
    <source>
        <dbReference type="ARBA" id="ARBA00022840"/>
    </source>
</evidence>
<feature type="binding site" evidence="13">
    <location>
        <begin position="250"/>
        <end position="251"/>
    </location>
    <ligand>
        <name>ATP</name>
        <dbReference type="ChEBI" id="CHEBI:30616"/>
    </ligand>
</feature>
<dbReference type="Proteomes" id="UP001139409">
    <property type="component" value="Unassembled WGS sequence"/>
</dbReference>
<reference evidence="15" key="1">
    <citation type="submission" date="2021-09" db="EMBL/GenBank/DDBJ databases">
        <title>Fulvivirga sp. isolated from coastal sediment.</title>
        <authorList>
            <person name="Yu H."/>
        </authorList>
    </citation>
    <scope>NUCLEOTIDE SEQUENCE</scope>
    <source>
        <strain evidence="15">1062</strain>
    </source>
</reference>
<evidence type="ECO:0000256" key="6">
    <source>
        <dbReference type="ARBA" id="ARBA00022723"/>
    </source>
</evidence>
<dbReference type="InterPro" id="IPR011611">
    <property type="entry name" value="PfkB_dom"/>
</dbReference>
<comment type="function">
    <text evidence="13">Catalyzes the phosphorylation of ribose at O-5 in a reaction requiring ATP and magnesium. The resulting D-ribose-5-phosphate can then be used either for sythesis of nucleotides, histidine, and tryptophan, or as a component of the pentose phosphate pathway.</text>
</comment>
<evidence type="ECO:0000256" key="11">
    <source>
        <dbReference type="ARBA" id="ARBA00022958"/>
    </source>
</evidence>
<evidence type="ECO:0000259" key="14">
    <source>
        <dbReference type="Pfam" id="PF00294"/>
    </source>
</evidence>
<comment type="similarity">
    <text evidence="13">Belongs to the carbohydrate kinase PfkB family. Ribokinase subfamily.</text>
</comment>
<dbReference type="PROSITE" id="PS00584">
    <property type="entry name" value="PFKB_KINASES_2"/>
    <property type="match status" value="1"/>
</dbReference>
<comment type="caution">
    <text evidence="13">Lacks conserved residue(s) required for the propagation of feature annotation.</text>
</comment>
<name>A0A9X1HLQ7_9BACT</name>
<dbReference type="InterPro" id="IPR002139">
    <property type="entry name" value="Ribo/fructo_kinase"/>
</dbReference>
<dbReference type="GO" id="GO:0046872">
    <property type="term" value="F:metal ion binding"/>
    <property type="evidence" value="ECO:0007669"/>
    <property type="project" value="UniProtKB-KW"/>
</dbReference>
<feature type="domain" description="Carbohydrate kinase PfkB" evidence="14">
    <location>
        <begin position="2"/>
        <end position="292"/>
    </location>
</feature>
<dbReference type="EMBL" id="JAIXNE010000001">
    <property type="protein sequence ID" value="MCA6074325.1"/>
    <property type="molecule type" value="Genomic_DNA"/>
</dbReference>
<evidence type="ECO:0000256" key="3">
    <source>
        <dbReference type="ARBA" id="ARBA00016943"/>
    </source>
</evidence>
<evidence type="ECO:0000256" key="4">
    <source>
        <dbReference type="ARBA" id="ARBA00022490"/>
    </source>
</evidence>
<evidence type="ECO:0000256" key="7">
    <source>
        <dbReference type="ARBA" id="ARBA00022741"/>
    </source>
</evidence>
<dbReference type="PRINTS" id="PR00990">
    <property type="entry name" value="RIBOKINASE"/>
</dbReference>
<feature type="binding site" evidence="13">
    <location>
        <position position="290"/>
    </location>
    <ligand>
        <name>K(+)</name>
        <dbReference type="ChEBI" id="CHEBI:29103"/>
    </ligand>
</feature>
<feature type="binding site" evidence="13">
    <location>
        <position position="275"/>
    </location>
    <ligand>
        <name>ATP</name>
        <dbReference type="ChEBI" id="CHEBI:30616"/>
    </ligand>
</feature>
<feature type="binding site" evidence="13">
    <location>
        <position position="286"/>
    </location>
    <ligand>
        <name>K(+)</name>
        <dbReference type="ChEBI" id="CHEBI:29103"/>
    </ligand>
</feature>
<feature type="binding site" evidence="13">
    <location>
        <position position="281"/>
    </location>
    <ligand>
        <name>K(+)</name>
        <dbReference type="ChEBI" id="CHEBI:29103"/>
    </ligand>
</feature>
<feature type="binding site" evidence="13">
    <location>
        <position position="139"/>
    </location>
    <ligand>
        <name>substrate</name>
    </ligand>
</feature>
<comment type="cofactor">
    <cofactor evidence="13">
        <name>Mg(2+)</name>
        <dbReference type="ChEBI" id="CHEBI:18420"/>
    </cofactor>
    <text evidence="13">Requires a divalent cation, most likely magnesium in vivo, as an electrophilic catalyst to aid phosphoryl group transfer. It is the chelate of the metal and the nucleotide that is the actual substrate.</text>
</comment>
<comment type="catalytic activity">
    <reaction evidence="13">
        <text>D-ribose + ATP = D-ribose 5-phosphate + ADP + H(+)</text>
        <dbReference type="Rhea" id="RHEA:13697"/>
        <dbReference type="ChEBI" id="CHEBI:15378"/>
        <dbReference type="ChEBI" id="CHEBI:30616"/>
        <dbReference type="ChEBI" id="CHEBI:47013"/>
        <dbReference type="ChEBI" id="CHEBI:78346"/>
        <dbReference type="ChEBI" id="CHEBI:456216"/>
        <dbReference type="EC" id="2.7.1.15"/>
    </reaction>
</comment>
<accession>A0A9X1HLQ7</accession>
<dbReference type="GO" id="GO:0005524">
    <property type="term" value="F:ATP binding"/>
    <property type="evidence" value="ECO:0007669"/>
    <property type="project" value="UniProtKB-UniRule"/>
</dbReference>
<evidence type="ECO:0000256" key="5">
    <source>
        <dbReference type="ARBA" id="ARBA00022679"/>
    </source>
</evidence>
<keyword evidence="16" id="KW-1185">Reference proteome</keyword>
<evidence type="ECO:0000256" key="13">
    <source>
        <dbReference type="HAMAP-Rule" id="MF_01987"/>
    </source>
</evidence>
<keyword evidence="4 13" id="KW-0963">Cytoplasm</keyword>
<feature type="binding site" evidence="13">
    <location>
        <position position="183"/>
    </location>
    <ligand>
        <name>ATP</name>
        <dbReference type="ChEBI" id="CHEBI:30616"/>
    </ligand>
</feature>
<protein>
    <recommendedName>
        <fullName evidence="3 13">Ribokinase</fullName>
        <shortName evidence="13">RK</shortName>
        <ecNumber evidence="2 13">2.7.1.15</ecNumber>
    </recommendedName>
</protein>
<dbReference type="HAMAP" id="MF_01987">
    <property type="entry name" value="Ribokinase"/>
    <property type="match status" value="1"/>
</dbReference>
<comment type="similarity">
    <text evidence="1">Belongs to the carbohydrate kinase pfkB family.</text>
</comment>
<comment type="caution">
    <text evidence="15">The sequence shown here is derived from an EMBL/GenBank/DDBJ whole genome shotgun (WGS) entry which is preliminary data.</text>
</comment>
<keyword evidence="12 13" id="KW-0119">Carbohydrate metabolism</keyword>
<comment type="subcellular location">
    <subcellularLocation>
        <location evidence="13">Cytoplasm</location>
    </subcellularLocation>
</comment>
<dbReference type="AlphaFoldDB" id="A0A9X1HLQ7"/>
<dbReference type="InterPro" id="IPR011877">
    <property type="entry name" value="Ribokinase"/>
</dbReference>
<sequence>MNIVVVGSSNTDMIIKVSQLPAPGETVLGGQFIRAAGGKGANQAVAAARAGGKVTFVARVGDDMFGNSAIDGFKSDGINVDHVVKDAEAPSGVAQIMVADDGENCIAVASGANSNLSPQDIDLAINAIGKADILLTQLETPIPTIIRAVELAKSFDKKVILNPAPAHPLPDDLLTNISVITPNETEAALLTGVTVTDEESAARAALVLIGKGIESVIITMGSKGAYVHHNNEGYLVPGFEVDAVDTTAAGDTFNGALAVRLSQGEHFRDAVIFANAAAALSVTRVGAQPSVPILSEVNAFLNERR</sequence>
<feature type="binding site" evidence="13">
    <location>
        <position position="251"/>
    </location>
    <ligand>
        <name>substrate</name>
    </ligand>
</feature>
<dbReference type="FunFam" id="3.40.1190.20:FF:000012">
    <property type="entry name" value="Ribokinase"/>
    <property type="match status" value="1"/>
</dbReference>
<feature type="binding site" evidence="13">
    <location>
        <position position="245"/>
    </location>
    <ligand>
        <name>K(+)</name>
        <dbReference type="ChEBI" id="CHEBI:29103"/>
    </ligand>
</feature>
<keyword evidence="10 13" id="KW-0460">Magnesium</keyword>
<feature type="binding site" evidence="13">
    <location>
        <begin position="219"/>
        <end position="224"/>
    </location>
    <ligand>
        <name>ATP</name>
        <dbReference type="ChEBI" id="CHEBI:30616"/>
    </ligand>
</feature>
<dbReference type="GO" id="GO:0005829">
    <property type="term" value="C:cytosol"/>
    <property type="evidence" value="ECO:0007669"/>
    <property type="project" value="TreeGrafter"/>
</dbReference>
<feature type="active site" description="Proton acceptor" evidence="13">
    <location>
        <position position="251"/>
    </location>
</feature>
<dbReference type="InterPro" id="IPR029056">
    <property type="entry name" value="Ribokinase-like"/>
</dbReference>
<feature type="binding site" evidence="13">
    <location>
        <position position="284"/>
    </location>
    <ligand>
        <name>K(+)</name>
        <dbReference type="ChEBI" id="CHEBI:29103"/>
    </ligand>
</feature>
<evidence type="ECO:0000256" key="12">
    <source>
        <dbReference type="ARBA" id="ARBA00023277"/>
    </source>
</evidence>
<evidence type="ECO:0000256" key="2">
    <source>
        <dbReference type="ARBA" id="ARBA00012035"/>
    </source>
</evidence>